<sequence length="358" mass="40673">MQDDLTNSLMTAVLCLDEQGEIVYANNAAENIFMRSKKYLYGHRLDAFILQDRESTDSYQLAWARLQHPQECMVTFYASIFQDVLSFHIPVVCTIQKLEQADFSYMVEIRNLAAFETNHQQSSQQVTIYQEVLRNLAHEIKNPLGGIKGAAQLLALELENSDYVEYTQVITQEVDRLQSLVDQLGRSFQHPLNKIKLNIHEVCERVISLIHAQYRDEIRLLKDYDASIPLVQADFDKFVQVVLNLVQNAAQSCMQKRQEKSDYQPEILIKTRVNVSEIMPGQSSGKMMCISVIDNGVGVSASVKDKLFHPLVTTKPTGTGLGLSLAQELMHLHGGFIDFDSNALKTEFRIFLPLEVNK</sequence>
<dbReference type="PANTHER" id="PTHR43065">
    <property type="entry name" value="SENSOR HISTIDINE KINASE"/>
    <property type="match status" value="1"/>
</dbReference>
<evidence type="ECO:0000256" key="3">
    <source>
        <dbReference type="ARBA" id="ARBA00022553"/>
    </source>
</evidence>
<keyword evidence="5" id="KW-0547">Nucleotide-binding</keyword>
<keyword evidence="9" id="KW-0535">Nitrogen fixation</keyword>
<dbReference type="InterPro" id="IPR003594">
    <property type="entry name" value="HATPase_dom"/>
</dbReference>
<dbReference type="GO" id="GO:0000155">
    <property type="term" value="F:phosphorelay sensor kinase activity"/>
    <property type="evidence" value="ECO:0007669"/>
    <property type="project" value="InterPro"/>
</dbReference>
<evidence type="ECO:0000256" key="2">
    <source>
        <dbReference type="ARBA" id="ARBA00012438"/>
    </source>
</evidence>
<dbReference type="InterPro" id="IPR004358">
    <property type="entry name" value="Sig_transdc_His_kin-like_C"/>
</dbReference>
<gene>
    <name evidence="15" type="ORF">IX83_04775</name>
</gene>
<dbReference type="RefSeq" id="WP_038501570.1">
    <property type="nucleotide sequence ID" value="NZ_CP009238.1"/>
</dbReference>
<keyword evidence="3" id="KW-0597">Phosphoprotein</keyword>
<dbReference type="CDD" id="cd00082">
    <property type="entry name" value="HisKA"/>
    <property type="match status" value="1"/>
</dbReference>
<dbReference type="InterPro" id="IPR036890">
    <property type="entry name" value="HATPase_C_sf"/>
</dbReference>
<dbReference type="KEGG" id="bpsi:IX83_04775"/>
<comment type="function">
    <text evidence="10">Member of the two-component regulatory system NtrB/NtrC, which controls expression of the nitrogen-regulated (ntr) genes in response to nitrogen limitation. Under conditions of nitrogen limitation, NtrB autophosphorylates and transfers the phosphoryl group to NtrC. In the presence of nitrogen, acts as a phosphatase that dephosphorylates and inactivates NtrC.</text>
</comment>
<evidence type="ECO:0000256" key="9">
    <source>
        <dbReference type="ARBA" id="ARBA00023231"/>
    </source>
</evidence>
<dbReference type="HOGENOM" id="CLU_000445_114_39_4"/>
<dbReference type="OrthoDB" id="9789238at2"/>
<dbReference type="PROSITE" id="PS50109">
    <property type="entry name" value="HIS_KIN"/>
    <property type="match status" value="1"/>
</dbReference>
<dbReference type="InterPro" id="IPR005467">
    <property type="entry name" value="His_kinase_dom"/>
</dbReference>
<dbReference type="SUPFAM" id="SSF55785">
    <property type="entry name" value="PYP-like sensor domain (PAS domain)"/>
    <property type="match status" value="1"/>
</dbReference>
<evidence type="ECO:0000313" key="16">
    <source>
        <dbReference type="Proteomes" id="UP000028945"/>
    </source>
</evidence>
<dbReference type="EMBL" id="CP009238">
    <property type="protein sequence ID" value="AIL32712.1"/>
    <property type="molecule type" value="Genomic_DNA"/>
</dbReference>
<keyword evidence="4" id="KW-0808">Transferase</keyword>
<dbReference type="CDD" id="cd00130">
    <property type="entry name" value="PAS"/>
    <property type="match status" value="1"/>
</dbReference>
<name>A0A077DH03_9BURK</name>
<evidence type="ECO:0000256" key="13">
    <source>
        <dbReference type="ARBA" id="ARBA00043094"/>
    </source>
</evidence>
<dbReference type="GO" id="GO:0005524">
    <property type="term" value="F:ATP binding"/>
    <property type="evidence" value="ECO:0007669"/>
    <property type="project" value="UniProtKB-KW"/>
</dbReference>
<keyword evidence="8" id="KW-0902">Two-component regulatory system</keyword>
<dbReference type="SUPFAM" id="SSF47384">
    <property type="entry name" value="Homodimeric domain of signal transducing histidine kinase"/>
    <property type="match status" value="1"/>
</dbReference>
<protein>
    <recommendedName>
        <fullName evidence="11">Sensory histidine kinase/phosphatase NtrB</fullName>
        <ecNumber evidence="2">2.7.13.3</ecNumber>
    </recommendedName>
    <alternativeName>
        <fullName evidence="12">Nitrogen regulation protein NR(II)</fullName>
    </alternativeName>
    <alternativeName>
        <fullName evidence="13">Nitrogen regulator II</fullName>
    </alternativeName>
</protein>
<reference evidence="15 16" key="1">
    <citation type="journal article" date="2014" name="BMC Genomics">
        <title>A genomic perspective on a new bacterial genus and species from the Alcaligenaceae family, Basilea psittacipulmonis.</title>
        <authorList>
            <person name="Whiteson K.L."/>
            <person name="Hernandez D."/>
            <person name="Lazarevic V."/>
            <person name="Gaia N."/>
            <person name="Farinelli L."/>
            <person name="Francois P."/>
            <person name="Pilo P."/>
            <person name="Frey J."/>
            <person name="Schrenzel J."/>
        </authorList>
    </citation>
    <scope>NUCLEOTIDE SEQUENCE [LARGE SCALE GENOMIC DNA]</scope>
    <source>
        <strain evidence="15 16">DSM 24701</strain>
    </source>
</reference>
<evidence type="ECO:0000259" key="14">
    <source>
        <dbReference type="PROSITE" id="PS50109"/>
    </source>
</evidence>
<keyword evidence="7" id="KW-0067">ATP-binding</keyword>
<keyword evidence="16" id="KW-1185">Reference proteome</keyword>
<evidence type="ECO:0000256" key="6">
    <source>
        <dbReference type="ARBA" id="ARBA00022777"/>
    </source>
</evidence>
<evidence type="ECO:0000256" key="11">
    <source>
        <dbReference type="ARBA" id="ARBA00039567"/>
    </source>
</evidence>
<comment type="catalytic activity">
    <reaction evidence="1">
        <text>ATP + protein L-histidine = ADP + protein N-phospho-L-histidine.</text>
        <dbReference type="EC" id="2.7.13.3"/>
    </reaction>
</comment>
<evidence type="ECO:0000256" key="1">
    <source>
        <dbReference type="ARBA" id="ARBA00000085"/>
    </source>
</evidence>
<dbReference type="STRING" id="1072685.IX83_04775"/>
<dbReference type="NCBIfam" id="NF008293">
    <property type="entry name" value="PRK11073.1"/>
    <property type="match status" value="1"/>
</dbReference>
<keyword evidence="6" id="KW-0418">Kinase</keyword>
<evidence type="ECO:0000256" key="10">
    <source>
        <dbReference type="ARBA" id="ARBA00037696"/>
    </source>
</evidence>
<dbReference type="InterPro" id="IPR003661">
    <property type="entry name" value="HisK_dim/P_dom"/>
</dbReference>
<dbReference type="Gene3D" id="1.10.287.130">
    <property type="match status" value="1"/>
</dbReference>
<dbReference type="Pfam" id="PF00512">
    <property type="entry name" value="HisKA"/>
    <property type="match status" value="1"/>
</dbReference>
<evidence type="ECO:0000256" key="7">
    <source>
        <dbReference type="ARBA" id="ARBA00022840"/>
    </source>
</evidence>
<dbReference type="InterPro" id="IPR000014">
    <property type="entry name" value="PAS"/>
</dbReference>
<dbReference type="Pfam" id="PF02518">
    <property type="entry name" value="HATPase_c"/>
    <property type="match status" value="1"/>
</dbReference>
<dbReference type="InterPro" id="IPR036097">
    <property type="entry name" value="HisK_dim/P_sf"/>
</dbReference>
<dbReference type="EC" id="2.7.13.3" evidence="2"/>
<dbReference type="Proteomes" id="UP000028945">
    <property type="component" value="Chromosome"/>
</dbReference>
<evidence type="ECO:0000256" key="5">
    <source>
        <dbReference type="ARBA" id="ARBA00022741"/>
    </source>
</evidence>
<evidence type="ECO:0000256" key="8">
    <source>
        <dbReference type="ARBA" id="ARBA00023012"/>
    </source>
</evidence>
<dbReference type="Gene3D" id="3.30.450.20">
    <property type="entry name" value="PAS domain"/>
    <property type="match status" value="1"/>
</dbReference>
<dbReference type="AlphaFoldDB" id="A0A077DH03"/>
<dbReference type="SMART" id="SM00387">
    <property type="entry name" value="HATPase_c"/>
    <property type="match status" value="1"/>
</dbReference>
<feature type="domain" description="Histidine kinase" evidence="14">
    <location>
        <begin position="135"/>
        <end position="356"/>
    </location>
</feature>
<organism evidence="15 16">
    <name type="scientific">Basilea psittacipulmonis DSM 24701</name>
    <dbReference type="NCBI Taxonomy" id="1072685"/>
    <lineage>
        <taxon>Bacteria</taxon>
        <taxon>Pseudomonadati</taxon>
        <taxon>Pseudomonadota</taxon>
        <taxon>Betaproteobacteria</taxon>
        <taxon>Burkholderiales</taxon>
        <taxon>Alcaligenaceae</taxon>
        <taxon>Basilea</taxon>
    </lineage>
</organism>
<accession>A0A077DH03</accession>
<dbReference type="PANTHER" id="PTHR43065:SF16">
    <property type="entry name" value="SENSORY HISTIDINE KINASE_PHOSPHATASE NTRB"/>
    <property type="match status" value="1"/>
</dbReference>
<dbReference type="PRINTS" id="PR00344">
    <property type="entry name" value="BCTRLSENSOR"/>
</dbReference>
<dbReference type="SMART" id="SM00388">
    <property type="entry name" value="HisKA"/>
    <property type="match status" value="1"/>
</dbReference>
<evidence type="ECO:0000256" key="4">
    <source>
        <dbReference type="ARBA" id="ARBA00022679"/>
    </source>
</evidence>
<evidence type="ECO:0000256" key="12">
    <source>
        <dbReference type="ARBA" id="ARBA00042313"/>
    </source>
</evidence>
<proteinExistence type="predicted"/>
<dbReference type="Gene3D" id="3.30.565.10">
    <property type="entry name" value="Histidine kinase-like ATPase, C-terminal domain"/>
    <property type="match status" value="1"/>
</dbReference>
<evidence type="ECO:0000313" key="15">
    <source>
        <dbReference type="EMBL" id="AIL32712.1"/>
    </source>
</evidence>
<dbReference type="SUPFAM" id="SSF55874">
    <property type="entry name" value="ATPase domain of HSP90 chaperone/DNA topoisomerase II/histidine kinase"/>
    <property type="match status" value="1"/>
</dbReference>
<dbReference type="eggNOG" id="COG3852">
    <property type="taxonomic scope" value="Bacteria"/>
</dbReference>
<dbReference type="InterPro" id="IPR035965">
    <property type="entry name" value="PAS-like_dom_sf"/>
</dbReference>